<name>A0AAI8VR41_9PEZI</name>
<reference evidence="1" key="1">
    <citation type="submission" date="2023-10" db="EMBL/GenBank/DDBJ databases">
        <authorList>
            <person name="Hackl T."/>
        </authorList>
    </citation>
    <scope>NUCLEOTIDE SEQUENCE</scope>
</reference>
<dbReference type="EMBL" id="CAUWAG010000012">
    <property type="protein sequence ID" value="CAJ2509073.1"/>
    <property type="molecule type" value="Genomic_DNA"/>
</dbReference>
<comment type="caution">
    <text evidence="1">The sequence shown here is derived from an EMBL/GenBank/DDBJ whole genome shotgun (WGS) entry which is preliminary data.</text>
</comment>
<dbReference type="SUPFAM" id="SSF52540">
    <property type="entry name" value="P-loop containing nucleoside triphosphate hydrolases"/>
    <property type="match status" value="1"/>
</dbReference>
<proteinExistence type="predicted"/>
<dbReference type="AlphaFoldDB" id="A0AAI8VR41"/>
<keyword evidence="2" id="KW-1185">Reference proteome</keyword>
<organism evidence="1 2">
    <name type="scientific">Anthostomella pinea</name>
    <dbReference type="NCBI Taxonomy" id="933095"/>
    <lineage>
        <taxon>Eukaryota</taxon>
        <taxon>Fungi</taxon>
        <taxon>Dikarya</taxon>
        <taxon>Ascomycota</taxon>
        <taxon>Pezizomycotina</taxon>
        <taxon>Sordariomycetes</taxon>
        <taxon>Xylariomycetidae</taxon>
        <taxon>Xylariales</taxon>
        <taxon>Xylariaceae</taxon>
        <taxon>Anthostomella</taxon>
    </lineage>
</organism>
<dbReference type="Gene3D" id="3.40.50.300">
    <property type="entry name" value="P-loop containing nucleotide triphosphate hydrolases"/>
    <property type="match status" value="1"/>
</dbReference>
<evidence type="ECO:0000313" key="1">
    <source>
        <dbReference type="EMBL" id="CAJ2509073.1"/>
    </source>
</evidence>
<protein>
    <submittedName>
        <fullName evidence="1">Uu.00g140990.m01.CDS01</fullName>
    </submittedName>
</protein>
<gene>
    <name evidence="1" type="ORF">KHLLAP_LOCUS9541</name>
</gene>
<sequence>MDETLKKLAPNLLRSEADSRPVVVMMCGIAGAGKSTLSKAILSTHPSFERLSIDTTIAAKHGIYAVDYPPEKSAEYQDEAADECESRLVSLLAQGVKDVVVDMSFYSKDDRAHYRRLVEEHDGRCVLIYLRAASKEVLWQRILQRRRNGINADSAYEITEEIIDAYWSGFEAPVGEGEIIIEVQ</sequence>
<dbReference type="Proteomes" id="UP001295740">
    <property type="component" value="Unassembled WGS sequence"/>
</dbReference>
<accession>A0AAI8VR41</accession>
<dbReference type="Pfam" id="PF13671">
    <property type="entry name" value="AAA_33"/>
    <property type="match status" value="1"/>
</dbReference>
<evidence type="ECO:0000313" key="2">
    <source>
        <dbReference type="Proteomes" id="UP001295740"/>
    </source>
</evidence>
<dbReference type="InterPro" id="IPR027417">
    <property type="entry name" value="P-loop_NTPase"/>
</dbReference>